<gene>
    <name evidence="2" type="ORF">M404DRAFT_76263</name>
</gene>
<evidence type="ECO:0000313" key="2">
    <source>
        <dbReference type="EMBL" id="KIO01314.1"/>
    </source>
</evidence>
<dbReference type="AlphaFoldDB" id="A0A0C3P1X6"/>
<name>A0A0C3P1X6_PISTI</name>
<feature type="domain" description="DDE-1" evidence="1">
    <location>
        <begin position="2"/>
        <end position="88"/>
    </location>
</feature>
<dbReference type="OrthoDB" id="2646666at2759"/>
<dbReference type="InParanoid" id="A0A0C3P1X6"/>
<evidence type="ECO:0000313" key="3">
    <source>
        <dbReference type="Proteomes" id="UP000054217"/>
    </source>
</evidence>
<feature type="non-terminal residue" evidence="2">
    <location>
        <position position="99"/>
    </location>
</feature>
<dbReference type="STRING" id="870435.A0A0C3P1X6"/>
<protein>
    <recommendedName>
        <fullName evidence="1">DDE-1 domain-containing protein</fullName>
    </recommendedName>
</protein>
<feature type="non-terminal residue" evidence="2">
    <location>
        <position position="1"/>
    </location>
</feature>
<dbReference type="InterPro" id="IPR004875">
    <property type="entry name" value="DDE_SF_endonuclease_dom"/>
</dbReference>
<reference evidence="3" key="2">
    <citation type="submission" date="2015-01" db="EMBL/GenBank/DDBJ databases">
        <title>Evolutionary Origins and Diversification of the Mycorrhizal Mutualists.</title>
        <authorList>
            <consortium name="DOE Joint Genome Institute"/>
            <consortium name="Mycorrhizal Genomics Consortium"/>
            <person name="Kohler A."/>
            <person name="Kuo A."/>
            <person name="Nagy L.G."/>
            <person name="Floudas D."/>
            <person name="Copeland A."/>
            <person name="Barry K.W."/>
            <person name="Cichocki N."/>
            <person name="Veneault-Fourrey C."/>
            <person name="LaButti K."/>
            <person name="Lindquist E.A."/>
            <person name="Lipzen A."/>
            <person name="Lundell T."/>
            <person name="Morin E."/>
            <person name="Murat C."/>
            <person name="Riley R."/>
            <person name="Ohm R."/>
            <person name="Sun H."/>
            <person name="Tunlid A."/>
            <person name="Henrissat B."/>
            <person name="Grigoriev I.V."/>
            <person name="Hibbett D.S."/>
            <person name="Martin F."/>
        </authorList>
    </citation>
    <scope>NUCLEOTIDE SEQUENCE [LARGE SCALE GENOMIC DNA]</scope>
    <source>
        <strain evidence="3">Marx 270</strain>
    </source>
</reference>
<dbReference type="Pfam" id="PF03184">
    <property type="entry name" value="DDE_1"/>
    <property type="match status" value="1"/>
</dbReference>
<accession>A0A0C3P1X6</accession>
<proteinExistence type="predicted"/>
<sequence length="99" mass="11456">GHGSHITKEMHQLAIKNNIELFCLPPHMTHELQPLDVGIFCLLQHTWQKQCDEVLEATGEEIMREDFINQYMTACTKAFMSEIIFKAWKNSGIHPLNPH</sequence>
<keyword evidence="3" id="KW-1185">Reference proteome</keyword>
<evidence type="ECO:0000259" key="1">
    <source>
        <dbReference type="Pfam" id="PF03184"/>
    </source>
</evidence>
<dbReference type="Proteomes" id="UP000054217">
    <property type="component" value="Unassembled WGS sequence"/>
</dbReference>
<organism evidence="2 3">
    <name type="scientific">Pisolithus tinctorius Marx 270</name>
    <dbReference type="NCBI Taxonomy" id="870435"/>
    <lineage>
        <taxon>Eukaryota</taxon>
        <taxon>Fungi</taxon>
        <taxon>Dikarya</taxon>
        <taxon>Basidiomycota</taxon>
        <taxon>Agaricomycotina</taxon>
        <taxon>Agaricomycetes</taxon>
        <taxon>Agaricomycetidae</taxon>
        <taxon>Boletales</taxon>
        <taxon>Sclerodermatineae</taxon>
        <taxon>Pisolithaceae</taxon>
        <taxon>Pisolithus</taxon>
    </lineage>
</organism>
<dbReference type="GO" id="GO:0003676">
    <property type="term" value="F:nucleic acid binding"/>
    <property type="evidence" value="ECO:0007669"/>
    <property type="project" value="InterPro"/>
</dbReference>
<reference evidence="2 3" key="1">
    <citation type="submission" date="2014-04" db="EMBL/GenBank/DDBJ databases">
        <authorList>
            <consortium name="DOE Joint Genome Institute"/>
            <person name="Kuo A."/>
            <person name="Kohler A."/>
            <person name="Costa M.D."/>
            <person name="Nagy L.G."/>
            <person name="Floudas D."/>
            <person name="Copeland A."/>
            <person name="Barry K.W."/>
            <person name="Cichocki N."/>
            <person name="Veneault-Fourrey C."/>
            <person name="LaButti K."/>
            <person name="Lindquist E.A."/>
            <person name="Lipzen A."/>
            <person name="Lundell T."/>
            <person name="Morin E."/>
            <person name="Murat C."/>
            <person name="Sun H."/>
            <person name="Tunlid A."/>
            <person name="Henrissat B."/>
            <person name="Grigoriev I.V."/>
            <person name="Hibbett D.S."/>
            <person name="Martin F."/>
            <person name="Nordberg H.P."/>
            <person name="Cantor M.N."/>
            <person name="Hua S.X."/>
        </authorList>
    </citation>
    <scope>NUCLEOTIDE SEQUENCE [LARGE SCALE GENOMIC DNA]</scope>
    <source>
        <strain evidence="2 3">Marx 270</strain>
    </source>
</reference>
<dbReference type="HOGENOM" id="CLU_013929_2_4_1"/>
<dbReference type="EMBL" id="KN831989">
    <property type="protein sequence ID" value="KIO01314.1"/>
    <property type="molecule type" value="Genomic_DNA"/>
</dbReference>